<dbReference type="PROSITE" id="PS50943">
    <property type="entry name" value="HTH_CROC1"/>
    <property type="match status" value="1"/>
</dbReference>
<name>A0ABX8SH67_9ACTN</name>
<evidence type="ECO:0000313" key="3">
    <source>
        <dbReference type="Proteomes" id="UP000824504"/>
    </source>
</evidence>
<dbReference type="CDD" id="cd00093">
    <property type="entry name" value="HTH_XRE"/>
    <property type="match status" value="1"/>
</dbReference>
<evidence type="ECO:0000259" key="1">
    <source>
        <dbReference type="PROSITE" id="PS50943"/>
    </source>
</evidence>
<dbReference type="EMBL" id="CP079216">
    <property type="protein sequence ID" value="QXT62721.1"/>
    <property type="molecule type" value="Genomic_DNA"/>
</dbReference>
<evidence type="ECO:0000313" key="2">
    <source>
        <dbReference type="EMBL" id="QXT62721.1"/>
    </source>
</evidence>
<feature type="domain" description="HTH cro/C1-type" evidence="1">
    <location>
        <begin position="9"/>
        <end position="64"/>
    </location>
</feature>
<organism evidence="2 3">
    <name type="scientific">Tessaracoccus palaemonis</name>
    <dbReference type="NCBI Taxonomy" id="2829499"/>
    <lineage>
        <taxon>Bacteria</taxon>
        <taxon>Bacillati</taxon>
        <taxon>Actinomycetota</taxon>
        <taxon>Actinomycetes</taxon>
        <taxon>Propionibacteriales</taxon>
        <taxon>Propionibacteriaceae</taxon>
        <taxon>Tessaracoccus</taxon>
    </lineage>
</organism>
<dbReference type="InterPro" id="IPR001387">
    <property type="entry name" value="Cro/C1-type_HTH"/>
</dbReference>
<protein>
    <submittedName>
        <fullName evidence="2">Helix-turn-helix transcriptional regulator</fullName>
    </submittedName>
</protein>
<keyword evidence="3" id="KW-1185">Reference proteome</keyword>
<sequence length="89" mass="10105">MKVTDPQRLARQRRRLGYTQADLANLVGCTQQYISMIERGADRDCSEGMALRIANRLDLDLEDVFDARPSLHATTVPRSKRGTKRRMAA</sequence>
<gene>
    <name evidence="2" type="ORF">KDB89_13460</name>
</gene>
<accession>A0ABX8SH67</accession>
<dbReference type="Pfam" id="PF01381">
    <property type="entry name" value="HTH_3"/>
    <property type="match status" value="1"/>
</dbReference>
<proteinExistence type="predicted"/>
<dbReference type="RefSeq" id="WP_219081866.1">
    <property type="nucleotide sequence ID" value="NZ_CP079216.1"/>
</dbReference>
<dbReference type="Proteomes" id="UP000824504">
    <property type="component" value="Chromosome"/>
</dbReference>
<reference evidence="2 3" key="1">
    <citation type="submission" date="2021-07" db="EMBL/GenBank/DDBJ databases">
        <title>complete genome sequencing of Tessaracoccus sp.J1M15.</title>
        <authorList>
            <person name="Bae J.-W."/>
            <person name="Kim D.-y."/>
        </authorList>
    </citation>
    <scope>NUCLEOTIDE SEQUENCE [LARGE SCALE GENOMIC DNA]</scope>
    <source>
        <strain evidence="2 3">J1M15</strain>
    </source>
</reference>
<dbReference type="SMART" id="SM00530">
    <property type="entry name" value="HTH_XRE"/>
    <property type="match status" value="1"/>
</dbReference>